<keyword evidence="4" id="KW-1185">Reference proteome</keyword>
<dbReference type="SUPFAM" id="SSF51445">
    <property type="entry name" value="(Trans)glycosidases"/>
    <property type="match status" value="1"/>
</dbReference>
<evidence type="ECO:0000259" key="2">
    <source>
        <dbReference type="Pfam" id="PF02638"/>
    </source>
</evidence>
<accession>A0ABY5ASJ5</accession>
<dbReference type="InterPro" id="IPR003790">
    <property type="entry name" value="GHL10"/>
</dbReference>
<dbReference type="Proteomes" id="UP001056708">
    <property type="component" value="Chromosome"/>
</dbReference>
<dbReference type="InterPro" id="IPR017853">
    <property type="entry name" value="GH"/>
</dbReference>
<dbReference type="PANTHER" id="PTHR43405:SF1">
    <property type="entry name" value="GLYCOSYL HYDROLASE DIGH"/>
    <property type="match status" value="1"/>
</dbReference>
<evidence type="ECO:0000313" key="3">
    <source>
        <dbReference type="EMBL" id="USR92207.1"/>
    </source>
</evidence>
<name>A0ABY5ASJ5_9CYAN</name>
<feature type="domain" description="Glycosyl hydrolase-like 10" evidence="2">
    <location>
        <begin position="215"/>
        <end position="521"/>
    </location>
</feature>
<dbReference type="Pfam" id="PF02638">
    <property type="entry name" value="GHL10"/>
    <property type="match status" value="1"/>
</dbReference>
<dbReference type="RefSeq" id="WP_252664278.1">
    <property type="nucleotide sequence ID" value="NZ_CP098611.1"/>
</dbReference>
<dbReference type="EMBL" id="CP098611">
    <property type="protein sequence ID" value="USR92207.1"/>
    <property type="molecule type" value="Genomic_DNA"/>
</dbReference>
<keyword evidence="1" id="KW-0732">Signal</keyword>
<gene>
    <name evidence="3" type="ORF">NEA10_05645</name>
</gene>
<evidence type="ECO:0000313" key="4">
    <source>
        <dbReference type="Proteomes" id="UP001056708"/>
    </source>
</evidence>
<organism evidence="3 4">
    <name type="scientific">Phormidium yuhuli AB48</name>
    <dbReference type="NCBI Taxonomy" id="2940671"/>
    <lineage>
        <taxon>Bacteria</taxon>
        <taxon>Bacillati</taxon>
        <taxon>Cyanobacteriota</taxon>
        <taxon>Cyanophyceae</taxon>
        <taxon>Oscillatoriophycideae</taxon>
        <taxon>Oscillatoriales</taxon>
        <taxon>Oscillatoriaceae</taxon>
        <taxon>Phormidium</taxon>
        <taxon>Phormidium yuhuli</taxon>
    </lineage>
</organism>
<reference evidence="3" key="1">
    <citation type="submission" date="2022-06" db="EMBL/GenBank/DDBJ databases">
        <title>Genome sequence of Phormidium yuhuli AB48 isolated from an industrial photobioreactor environment.</title>
        <authorList>
            <person name="Qiu Y."/>
            <person name="Noonan A.J.C."/>
            <person name="Dofher K."/>
            <person name="Koch M."/>
            <person name="Kieft B."/>
            <person name="Lin X."/>
            <person name="Ziels R.M."/>
            <person name="Hallam S.J."/>
        </authorList>
    </citation>
    <scope>NUCLEOTIDE SEQUENCE</scope>
    <source>
        <strain evidence="3">AB48</strain>
    </source>
</reference>
<protein>
    <submittedName>
        <fullName evidence="3">Family 10 glycosylhydrolase</fullName>
    </submittedName>
</protein>
<dbReference type="Gene3D" id="3.20.20.80">
    <property type="entry name" value="Glycosidases"/>
    <property type="match status" value="1"/>
</dbReference>
<evidence type="ECO:0000256" key="1">
    <source>
        <dbReference type="ARBA" id="ARBA00022729"/>
    </source>
</evidence>
<dbReference type="PANTHER" id="PTHR43405">
    <property type="entry name" value="GLYCOSYL HYDROLASE DIGH"/>
    <property type="match status" value="1"/>
</dbReference>
<sequence>MTNSVVCTHQEMGRSLSSSWGWLMGLVSLILPSGVMAQESPAWVEPCLQELRQQYSLAVPGGGLNQPVTRGELSQLLHQIKTSSTPLGENLPRFTEHQGTEFYTVDPHRHVSRWQLWETLTEEFGYQAANPPRETLRRYYRDGILVQDDTALEAIAAAAERGLVVNPSGADWLYPYRLASRADVVASLCQVLALDQPEFMALVPGEFVAPIEVPELRGVWLTNVDSEVLFSSQALQESFERLHRLNFNTVYPVVWNWGYTLYPSEVAEPVIGRAVDPEPGLQERDMLAEAVEYGQELGLRVIPWFEFGFQAPSYSELARRNPEWLTQRADGTQTIMEGEHERVWLNPFHPEVQEFILDLVLEIVENYDVDGIQFDDHFGLPVEFGYDDYTVELYRREHDGEDPPEDFNDPDWVRWRADKITEFMGRTFEAVKAVNPQAVVSVSPNPQHFAYARYLQDWQRWQELGYMEELVLQVYRSDIEVFIGELNRPEVLAARREIPVAIAVLAGLRNRPTEMPLIEEKVRTIRNQGFAGMSFFFYQSLWDWSEESPAQREAGLAGFFREAIVAPDVMN</sequence>
<dbReference type="InterPro" id="IPR052177">
    <property type="entry name" value="Divisome_Glycosyl_Hydrolase"/>
</dbReference>
<proteinExistence type="predicted"/>